<name>A0A0G0W2T5_9BACT</name>
<dbReference type="GO" id="GO:0005840">
    <property type="term" value="C:ribosome"/>
    <property type="evidence" value="ECO:0007669"/>
    <property type="project" value="UniProtKB-KW"/>
</dbReference>
<reference evidence="6 7" key="1">
    <citation type="journal article" date="2015" name="Nature">
        <title>rRNA introns, odd ribosomes, and small enigmatic genomes across a large radiation of phyla.</title>
        <authorList>
            <person name="Brown C.T."/>
            <person name="Hug L.A."/>
            <person name="Thomas B.C."/>
            <person name="Sharon I."/>
            <person name="Castelle C.J."/>
            <person name="Singh A."/>
            <person name="Wilkins M.J."/>
            <person name="Williams K.H."/>
            <person name="Banfield J.F."/>
        </authorList>
    </citation>
    <scope>NUCLEOTIDE SEQUENCE [LARGE SCALE GENOMIC DNA]</scope>
</reference>
<dbReference type="PANTHER" id="PTHR21349">
    <property type="entry name" value="50S RIBOSOMAL PROTEIN L21"/>
    <property type="match status" value="1"/>
</dbReference>
<dbReference type="GO" id="GO:0006412">
    <property type="term" value="P:translation"/>
    <property type="evidence" value="ECO:0007669"/>
    <property type="project" value="UniProtKB-UniRule"/>
</dbReference>
<protein>
    <recommendedName>
        <fullName evidence="4">Large ribosomal subunit protein bL21</fullName>
    </recommendedName>
</protein>
<proteinExistence type="inferred from homology"/>
<comment type="function">
    <text evidence="4 5">This protein binds to 23S rRNA in the presence of protein L20.</text>
</comment>
<dbReference type="HAMAP" id="MF_01363">
    <property type="entry name" value="Ribosomal_bL21"/>
    <property type="match status" value="1"/>
</dbReference>
<comment type="subunit">
    <text evidence="4">Part of the 50S ribosomal subunit. Contacts protein L20.</text>
</comment>
<dbReference type="NCBIfam" id="TIGR00061">
    <property type="entry name" value="L21"/>
    <property type="match status" value="1"/>
</dbReference>
<dbReference type="GO" id="GO:0003735">
    <property type="term" value="F:structural constituent of ribosome"/>
    <property type="evidence" value="ECO:0007669"/>
    <property type="project" value="InterPro"/>
</dbReference>
<accession>A0A0G0W2T5</accession>
<keyword evidence="2 4" id="KW-0689">Ribosomal protein</keyword>
<sequence>MTKYAVIKIGGKQFKVEEGKELLIDKLKDPKKIESEVLLFVDPTSLKLRGAGGVRVGKPVLKDVKITLKVVTEIEKGEKIEVYHFKAKSRYKKHTGFRPQYTRLLVESIL</sequence>
<dbReference type="InterPro" id="IPR036164">
    <property type="entry name" value="bL21-like_sf"/>
</dbReference>
<keyword evidence="3 4" id="KW-0687">Ribonucleoprotein</keyword>
<dbReference type="STRING" id="1618563.UU12_C0042G0003"/>
<dbReference type="InterPro" id="IPR028909">
    <property type="entry name" value="bL21-like"/>
</dbReference>
<gene>
    <name evidence="4" type="primary">rplU</name>
    <name evidence="6" type="ORF">UU12_C0042G0003</name>
</gene>
<evidence type="ECO:0000256" key="2">
    <source>
        <dbReference type="ARBA" id="ARBA00022980"/>
    </source>
</evidence>
<keyword evidence="4 5" id="KW-0699">rRNA-binding</keyword>
<organism evidence="6 7">
    <name type="scientific">Candidatus Woesebacteria bacterium GW2011_GWA2_40_7b</name>
    <dbReference type="NCBI Taxonomy" id="1618563"/>
    <lineage>
        <taxon>Bacteria</taxon>
        <taxon>Candidatus Woeseibacteriota</taxon>
    </lineage>
</organism>
<evidence type="ECO:0000256" key="3">
    <source>
        <dbReference type="ARBA" id="ARBA00023274"/>
    </source>
</evidence>
<comment type="caution">
    <text evidence="6">The sequence shown here is derived from an EMBL/GenBank/DDBJ whole genome shotgun (WGS) entry which is preliminary data.</text>
</comment>
<dbReference type="GO" id="GO:0019843">
    <property type="term" value="F:rRNA binding"/>
    <property type="evidence" value="ECO:0007669"/>
    <property type="project" value="UniProtKB-UniRule"/>
</dbReference>
<dbReference type="GO" id="GO:1990904">
    <property type="term" value="C:ribonucleoprotein complex"/>
    <property type="evidence" value="ECO:0007669"/>
    <property type="project" value="UniProtKB-KW"/>
</dbReference>
<dbReference type="EMBL" id="LBZK01000042">
    <property type="protein sequence ID" value="KKR69572.1"/>
    <property type="molecule type" value="Genomic_DNA"/>
</dbReference>
<evidence type="ECO:0000313" key="6">
    <source>
        <dbReference type="EMBL" id="KKR69572.1"/>
    </source>
</evidence>
<evidence type="ECO:0000256" key="5">
    <source>
        <dbReference type="RuleBase" id="RU000562"/>
    </source>
</evidence>
<evidence type="ECO:0000256" key="1">
    <source>
        <dbReference type="ARBA" id="ARBA00008563"/>
    </source>
</evidence>
<keyword evidence="4 5" id="KW-0694">RNA-binding</keyword>
<dbReference type="InterPro" id="IPR001787">
    <property type="entry name" value="Ribosomal_bL21"/>
</dbReference>
<evidence type="ECO:0000256" key="4">
    <source>
        <dbReference type="HAMAP-Rule" id="MF_01363"/>
    </source>
</evidence>
<dbReference type="Pfam" id="PF00829">
    <property type="entry name" value="Ribosomal_L21p"/>
    <property type="match status" value="1"/>
</dbReference>
<dbReference type="SUPFAM" id="SSF141091">
    <property type="entry name" value="L21p-like"/>
    <property type="match status" value="1"/>
</dbReference>
<dbReference type="GO" id="GO:0005737">
    <property type="term" value="C:cytoplasm"/>
    <property type="evidence" value="ECO:0007669"/>
    <property type="project" value="UniProtKB-ARBA"/>
</dbReference>
<dbReference type="PANTHER" id="PTHR21349:SF0">
    <property type="entry name" value="LARGE RIBOSOMAL SUBUNIT PROTEIN BL21M"/>
    <property type="match status" value="1"/>
</dbReference>
<comment type="similarity">
    <text evidence="1 4 5">Belongs to the bacterial ribosomal protein bL21 family.</text>
</comment>
<dbReference type="AlphaFoldDB" id="A0A0G0W2T5"/>
<dbReference type="Proteomes" id="UP000034562">
    <property type="component" value="Unassembled WGS sequence"/>
</dbReference>
<evidence type="ECO:0000313" key="7">
    <source>
        <dbReference type="Proteomes" id="UP000034562"/>
    </source>
</evidence>